<name>A0A7J7ZXQ9_MYOMY</name>
<keyword evidence="3" id="KW-1185">Reference proteome</keyword>
<evidence type="ECO:0000313" key="2">
    <source>
        <dbReference type="EMBL" id="KAF6378646.1"/>
    </source>
</evidence>
<feature type="compositionally biased region" description="Polar residues" evidence="1">
    <location>
        <begin position="90"/>
        <end position="99"/>
    </location>
</feature>
<feature type="region of interest" description="Disordered" evidence="1">
    <location>
        <begin position="53"/>
        <end position="121"/>
    </location>
</feature>
<reference evidence="2 3" key="1">
    <citation type="journal article" date="2020" name="Nature">
        <title>Six reference-quality genomes reveal evolution of bat adaptations.</title>
        <authorList>
            <person name="Jebb D."/>
            <person name="Huang Z."/>
            <person name="Pippel M."/>
            <person name="Hughes G.M."/>
            <person name="Lavrichenko K."/>
            <person name="Devanna P."/>
            <person name="Winkler S."/>
            <person name="Jermiin L.S."/>
            <person name="Skirmuntt E.C."/>
            <person name="Katzourakis A."/>
            <person name="Burkitt-Gray L."/>
            <person name="Ray D.A."/>
            <person name="Sullivan K.A.M."/>
            <person name="Roscito J.G."/>
            <person name="Kirilenko B.M."/>
            <person name="Davalos L.M."/>
            <person name="Corthals A.P."/>
            <person name="Power M.L."/>
            <person name="Jones G."/>
            <person name="Ransome R.D."/>
            <person name="Dechmann D.K.N."/>
            <person name="Locatelli A.G."/>
            <person name="Puechmaille S.J."/>
            <person name="Fedrigo O."/>
            <person name="Jarvis E.D."/>
            <person name="Hiller M."/>
            <person name="Vernes S.C."/>
            <person name="Myers E.W."/>
            <person name="Teeling E.C."/>
        </authorList>
    </citation>
    <scope>NUCLEOTIDE SEQUENCE [LARGE SCALE GENOMIC DNA]</scope>
    <source>
        <strain evidence="2">MMyoMyo1</strain>
        <tissue evidence="2">Flight muscle</tissue>
    </source>
</reference>
<evidence type="ECO:0000256" key="1">
    <source>
        <dbReference type="SAM" id="MobiDB-lite"/>
    </source>
</evidence>
<gene>
    <name evidence="2" type="ORF">mMyoMyo1_009577</name>
</gene>
<dbReference type="AlphaFoldDB" id="A0A7J7ZXQ9"/>
<dbReference type="Proteomes" id="UP000527355">
    <property type="component" value="Unassembled WGS sequence"/>
</dbReference>
<dbReference type="EMBL" id="JABWUV010000002">
    <property type="protein sequence ID" value="KAF6378646.1"/>
    <property type="molecule type" value="Genomic_DNA"/>
</dbReference>
<accession>A0A7J7ZXQ9</accession>
<organism evidence="2 3">
    <name type="scientific">Myotis myotis</name>
    <name type="common">Greater mouse-eared bat</name>
    <name type="synonym">Vespertilio myotis</name>
    <dbReference type="NCBI Taxonomy" id="51298"/>
    <lineage>
        <taxon>Eukaryota</taxon>
        <taxon>Metazoa</taxon>
        <taxon>Chordata</taxon>
        <taxon>Craniata</taxon>
        <taxon>Vertebrata</taxon>
        <taxon>Euteleostomi</taxon>
        <taxon>Mammalia</taxon>
        <taxon>Eutheria</taxon>
        <taxon>Laurasiatheria</taxon>
        <taxon>Chiroptera</taxon>
        <taxon>Yangochiroptera</taxon>
        <taxon>Vespertilionidae</taxon>
        <taxon>Myotis</taxon>
    </lineage>
</organism>
<proteinExistence type="predicted"/>
<feature type="compositionally biased region" description="Polar residues" evidence="1">
    <location>
        <begin position="56"/>
        <end position="69"/>
    </location>
</feature>
<comment type="caution">
    <text evidence="2">The sequence shown here is derived from an EMBL/GenBank/DDBJ whole genome shotgun (WGS) entry which is preliminary data.</text>
</comment>
<sequence>MQALLCLWSCGPSVANLTPPPLSRVSQAHGGADLQCDSSCICRGSGLGGAEPGTPSLCNQRGPSTTQSHVVRGQRGRSCPRSRQPAAVETHSSVLNTSDRPARPESSHTFPAGDSHPPWSVATEKANTDLIRHPPRPYMALCTSSISENEFLCAQVSDLFWFFRSPETVHFLTSEEAAGARSLPEGAWPVPTSLPVTIPHPGAPGCPFTALPPTRGAT</sequence>
<protein>
    <submittedName>
        <fullName evidence="2">Uncharacterized protein</fullName>
    </submittedName>
</protein>
<evidence type="ECO:0000313" key="3">
    <source>
        <dbReference type="Proteomes" id="UP000527355"/>
    </source>
</evidence>